<comment type="caution">
    <text evidence="2">The sequence shown here is derived from an EMBL/GenBank/DDBJ whole genome shotgun (WGS) entry which is preliminary data.</text>
</comment>
<dbReference type="SUPFAM" id="SSF55154">
    <property type="entry name" value="CYTH-like phosphatases"/>
    <property type="match status" value="1"/>
</dbReference>
<evidence type="ECO:0000259" key="1">
    <source>
        <dbReference type="PROSITE" id="PS51707"/>
    </source>
</evidence>
<name>A0ABW4KCB8_9BACI</name>
<dbReference type="Gene3D" id="2.40.320.10">
    <property type="entry name" value="Hypothetical Protein Pfu-838710-001"/>
    <property type="match status" value="1"/>
</dbReference>
<dbReference type="SMART" id="SM01118">
    <property type="entry name" value="CYTH"/>
    <property type="match status" value="1"/>
</dbReference>
<dbReference type="CDD" id="cd07762">
    <property type="entry name" value="CYTH-like_Pase_1"/>
    <property type="match status" value="1"/>
</dbReference>
<dbReference type="Pfam" id="PF01928">
    <property type="entry name" value="CYTH"/>
    <property type="match status" value="1"/>
</dbReference>
<evidence type="ECO:0000313" key="2">
    <source>
        <dbReference type="EMBL" id="MFD1705645.1"/>
    </source>
</evidence>
<dbReference type="InterPro" id="IPR023577">
    <property type="entry name" value="CYTH_domain"/>
</dbReference>
<dbReference type="PIRSF" id="PIRSF012526">
    <property type="entry name" value="CYTH_UCP012526"/>
    <property type="match status" value="1"/>
</dbReference>
<feature type="domain" description="CYTH" evidence="1">
    <location>
        <begin position="4"/>
        <end position="194"/>
    </location>
</feature>
<keyword evidence="3" id="KW-1185">Reference proteome</keyword>
<sequence>MSRNIEVEFKNMVNKEDFDVLLQYFQVRKNDFITQKNYYFDTKNLSLGMQQAALRIREKEGSCELTLKKAAPVGNLEINQSISPQEASSMLAGKGVPQGEVREELTLMQTSFTSIEYQGMLQTERSQARYKNGWLMFDHNTYLHKEDFEIEYEVDESNAFQGEKDFYELLYKLNIPRKESDNKIKRFFHAKREGSV</sequence>
<dbReference type="RefSeq" id="WP_380772194.1">
    <property type="nucleotide sequence ID" value="NZ_JBHUEO010000005.1"/>
</dbReference>
<dbReference type="InterPro" id="IPR009195">
    <property type="entry name" value="Uncharacterised_YjbK"/>
</dbReference>
<protein>
    <submittedName>
        <fullName evidence="2">CYTH domain-containing protein</fullName>
    </submittedName>
</protein>
<accession>A0ABW4KCB8</accession>
<dbReference type="PROSITE" id="PS51707">
    <property type="entry name" value="CYTH"/>
    <property type="match status" value="1"/>
</dbReference>
<proteinExistence type="predicted"/>
<evidence type="ECO:0000313" key="3">
    <source>
        <dbReference type="Proteomes" id="UP001597301"/>
    </source>
</evidence>
<reference evidence="3" key="1">
    <citation type="journal article" date="2019" name="Int. J. Syst. Evol. Microbiol.">
        <title>The Global Catalogue of Microorganisms (GCM) 10K type strain sequencing project: providing services to taxonomists for standard genome sequencing and annotation.</title>
        <authorList>
            <consortium name="The Broad Institute Genomics Platform"/>
            <consortium name="The Broad Institute Genome Sequencing Center for Infectious Disease"/>
            <person name="Wu L."/>
            <person name="Ma J."/>
        </authorList>
    </citation>
    <scope>NUCLEOTIDE SEQUENCE [LARGE SCALE GENOMIC DNA]</scope>
    <source>
        <strain evidence="3">CGMCC 1.12295</strain>
    </source>
</reference>
<gene>
    <name evidence="2" type="ORF">ACFSCZ_02635</name>
</gene>
<organism evidence="2 3">
    <name type="scientific">Siminovitchia sediminis</name>
    <dbReference type="NCBI Taxonomy" id="1274353"/>
    <lineage>
        <taxon>Bacteria</taxon>
        <taxon>Bacillati</taxon>
        <taxon>Bacillota</taxon>
        <taxon>Bacilli</taxon>
        <taxon>Bacillales</taxon>
        <taxon>Bacillaceae</taxon>
        <taxon>Siminovitchia</taxon>
    </lineage>
</organism>
<dbReference type="Proteomes" id="UP001597301">
    <property type="component" value="Unassembled WGS sequence"/>
</dbReference>
<dbReference type="EMBL" id="JBHUEO010000005">
    <property type="protein sequence ID" value="MFD1705645.1"/>
    <property type="molecule type" value="Genomic_DNA"/>
</dbReference>
<dbReference type="InterPro" id="IPR033469">
    <property type="entry name" value="CYTH-like_dom_sf"/>
</dbReference>